<reference evidence="4 5" key="1">
    <citation type="submission" date="2023-11" db="EMBL/GenBank/DDBJ databases">
        <title>MicrobeMod: A computational toolkit for identifying prokaryotic methylation and restriction-modification with nanopore sequencing.</title>
        <authorList>
            <person name="Crits-Christoph A."/>
            <person name="Kang S.C."/>
            <person name="Lee H."/>
            <person name="Ostrov N."/>
        </authorList>
    </citation>
    <scope>NUCLEOTIDE SEQUENCE [LARGE SCALE GENOMIC DNA]</scope>
    <source>
        <strain evidence="4 5">ATCC BAA-2732</strain>
    </source>
</reference>
<evidence type="ECO:0000259" key="3">
    <source>
        <dbReference type="Pfam" id="PF13592"/>
    </source>
</evidence>
<dbReference type="PANTHER" id="PTHR46564">
    <property type="entry name" value="TRANSPOSASE"/>
    <property type="match status" value="1"/>
</dbReference>
<dbReference type="RefSeq" id="WP_319619097.1">
    <property type="nucleotide sequence ID" value="NZ_JAWXXR010000001.1"/>
</dbReference>
<feature type="domain" description="Tc1-like transposase DDE" evidence="1">
    <location>
        <begin position="174"/>
        <end position="312"/>
    </location>
</feature>
<organism evidence="4 5">
    <name type="scientific">Shewanella indica</name>
    <dbReference type="NCBI Taxonomy" id="768528"/>
    <lineage>
        <taxon>Bacteria</taxon>
        <taxon>Pseudomonadati</taxon>
        <taxon>Pseudomonadota</taxon>
        <taxon>Gammaproteobacteria</taxon>
        <taxon>Alteromonadales</taxon>
        <taxon>Shewanellaceae</taxon>
        <taxon>Shewanella</taxon>
    </lineage>
</organism>
<sequence>MKSETAESLLCLSKKEKNPQKRMRLLAVSIFLQSRNRTQVANQLKVARSSVNSWVSNYLEQGLVGLEDKQRPGKRPSLSNDQKRRLARYIEFKAQSNEGGRLTGADIQQYILSEFGVEYHLNHIYKLLKGMGFSWITSRSRHPKQTQGVQNAFKKFTLETNLHTPIHIRPHQIDIWFQDEARFSQQNTTTRLWAPKGSRPRALKQQQFEYAHLFGAVCPATGETEAIITPFVNKDIMRQHLELIANRTKPGRHAVVVMDGAGWHTNDIAVDIPNLSILKLPPYSPELNPIEQVWSWLRQRHLANRCFKGYEDIVDACSQAWNDFVSSTKRVIKMCTRDWAKVTEL</sequence>
<dbReference type="EMBL" id="JAWXXR010000001">
    <property type="protein sequence ID" value="MDX6016149.1"/>
    <property type="molecule type" value="Genomic_DNA"/>
</dbReference>
<dbReference type="PANTHER" id="PTHR46564:SF1">
    <property type="entry name" value="TRANSPOSASE"/>
    <property type="match status" value="1"/>
</dbReference>
<dbReference type="InterPro" id="IPR055247">
    <property type="entry name" value="InsJ-like_HTH"/>
</dbReference>
<dbReference type="InterPro" id="IPR047655">
    <property type="entry name" value="Transpos_IS630-like"/>
</dbReference>
<comment type="caution">
    <text evidence="4">The sequence shown here is derived from an EMBL/GenBank/DDBJ whole genome shotgun (WGS) entry which is preliminary data.</text>
</comment>
<protein>
    <submittedName>
        <fullName evidence="4">IS630 family transposase</fullName>
    </submittedName>
</protein>
<gene>
    <name evidence="4" type="ORF">SIL79_07305</name>
</gene>
<dbReference type="InterPro" id="IPR025959">
    <property type="entry name" value="Winged_HTH_dom"/>
</dbReference>
<accession>A0ABU4Q9R3</accession>
<keyword evidence="5" id="KW-1185">Reference proteome</keyword>
<dbReference type="Gene3D" id="3.30.420.10">
    <property type="entry name" value="Ribonuclease H-like superfamily/Ribonuclease H"/>
    <property type="match status" value="1"/>
</dbReference>
<dbReference type="InterPro" id="IPR009057">
    <property type="entry name" value="Homeodomain-like_sf"/>
</dbReference>
<dbReference type="Pfam" id="PF13358">
    <property type="entry name" value="DDE_3"/>
    <property type="match status" value="1"/>
</dbReference>
<dbReference type="Proteomes" id="UP001272773">
    <property type="component" value="Unassembled WGS sequence"/>
</dbReference>
<proteinExistence type="predicted"/>
<dbReference type="InterPro" id="IPR036397">
    <property type="entry name" value="RNaseH_sf"/>
</dbReference>
<dbReference type="Pfam" id="PF13592">
    <property type="entry name" value="HTH_33"/>
    <property type="match status" value="1"/>
</dbReference>
<feature type="domain" description="Insertion element IS150 protein InsJ-like helix-turn-helix" evidence="2">
    <location>
        <begin position="24"/>
        <end position="73"/>
    </location>
</feature>
<evidence type="ECO:0000313" key="4">
    <source>
        <dbReference type="EMBL" id="MDX6016149.1"/>
    </source>
</evidence>
<name>A0ABU4Q9R3_9GAMM</name>
<dbReference type="GeneID" id="88623303"/>
<evidence type="ECO:0000259" key="2">
    <source>
        <dbReference type="Pfam" id="PF13518"/>
    </source>
</evidence>
<dbReference type="NCBIfam" id="NF033545">
    <property type="entry name" value="transpos_IS630"/>
    <property type="match status" value="1"/>
</dbReference>
<feature type="domain" description="Winged helix-turn helix" evidence="3">
    <location>
        <begin position="98"/>
        <end position="155"/>
    </location>
</feature>
<dbReference type="SUPFAM" id="SSF46689">
    <property type="entry name" value="Homeodomain-like"/>
    <property type="match status" value="1"/>
</dbReference>
<evidence type="ECO:0000259" key="1">
    <source>
        <dbReference type="Pfam" id="PF13358"/>
    </source>
</evidence>
<dbReference type="Pfam" id="PF13518">
    <property type="entry name" value="HTH_28"/>
    <property type="match status" value="1"/>
</dbReference>
<evidence type="ECO:0000313" key="5">
    <source>
        <dbReference type="Proteomes" id="UP001272773"/>
    </source>
</evidence>
<dbReference type="InterPro" id="IPR038717">
    <property type="entry name" value="Tc1-like_DDE_dom"/>
</dbReference>